<dbReference type="InterPro" id="IPR029026">
    <property type="entry name" value="tRNA_m1G_MTases_N"/>
</dbReference>
<dbReference type="Proteomes" id="UP000194003">
    <property type="component" value="Unassembled WGS sequence"/>
</dbReference>
<dbReference type="STRING" id="1434232.MAIT1_04300"/>
<dbReference type="Pfam" id="PF00588">
    <property type="entry name" value="SpoU_methylase"/>
    <property type="match status" value="1"/>
</dbReference>
<keyword evidence="7" id="KW-1185">Reference proteome</keyword>
<dbReference type="AlphaFoldDB" id="A0A1Y2K5U8"/>
<keyword evidence="4" id="KW-0949">S-adenosyl-L-methionine</keyword>
<comment type="caution">
    <text evidence="6">The sequence shown here is derived from an EMBL/GenBank/DDBJ whole genome shotgun (WGS) entry which is preliminary data.</text>
</comment>
<proteinExistence type="inferred from homology"/>
<protein>
    <submittedName>
        <fullName evidence="6">Putative tRNA/rRNA methyltransferase SpoU</fullName>
    </submittedName>
</protein>
<sequence length="260" mass="28208">MDPVFILDHPGHAGNIGATLRAMGNTGFTQLRLVNPRQFPHPDVAAFATGSEGLIDSVQVFDSLTAATADLTLLVATTRRDRGQRHTIMTARELGARLARMPQARAGDAGDGQRVGLLFGGERAGLTTEDVGRCAWICTIPTHADHGSLNLSQAVLLVAYELMMARQSAEPVATLDPAQELEQRAPAIQIELLTEHLFDVLNEIGFLKPKQHRHMHGSLRTLIQRAALDSREVAILRGILTEVTAHCDRKLKRAGIDPTA</sequence>
<dbReference type="GO" id="GO:0002128">
    <property type="term" value="P:tRNA nucleoside ribose methylation"/>
    <property type="evidence" value="ECO:0007669"/>
    <property type="project" value="TreeGrafter"/>
</dbReference>
<dbReference type="GO" id="GO:0003723">
    <property type="term" value="F:RNA binding"/>
    <property type="evidence" value="ECO:0007669"/>
    <property type="project" value="InterPro"/>
</dbReference>
<dbReference type="InterPro" id="IPR029028">
    <property type="entry name" value="Alpha/beta_knot_MTases"/>
</dbReference>
<dbReference type="EMBL" id="LVJN01000019">
    <property type="protein sequence ID" value="OSM04394.1"/>
    <property type="molecule type" value="Genomic_DNA"/>
</dbReference>
<accession>A0A1Y2K5U8</accession>
<dbReference type="InterPro" id="IPR004384">
    <property type="entry name" value="RNA_MeTrfase_TrmJ/LasT"/>
</dbReference>
<dbReference type="Gene3D" id="3.40.1280.10">
    <property type="match status" value="1"/>
</dbReference>
<dbReference type="PIRSF" id="PIRSF004808">
    <property type="entry name" value="LasT"/>
    <property type="match status" value="1"/>
</dbReference>
<evidence type="ECO:0000313" key="7">
    <source>
        <dbReference type="Proteomes" id="UP000194003"/>
    </source>
</evidence>
<comment type="similarity">
    <text evidence="1">Belongs to the class IV-like SAM-binding methyltransferase superfamily. RNA methyltransferase TrmH family.</text>
</comment>
<evidence type="ECO:0000256" key="3">
    <source>
        <dbReference type="ARBA" id="ARBA00022679"/>
    </source>
</evidence>
<dbReference type="PANTHER" id="PTHR42786">
    <property type="entry name" value="TRNA/RRNA METHYLTRANSFERASE"/>
    <property type="match status" value="1"/>
</dbReference>
<keyword evidence="3 6" id="KW-0808">Transferase</keyword>
<dbReference type="SUPFAM" id="SSF75217">
    <property type="entry name" value="alpha/beta knot"/>
    <property type="match status" value="1"/>
</dbReference>
<dbReference type="GO" id="GO:0005829">
    <property type="term" value="C:cytosol"/>
    <property type="evidence" value="ECO:0007669"/>
    <property type="project" value="TreeGrafter"/>
</dbReference>
<dbReference type="InterPro" id="IPR001537">
    <property type="entry name" value="SpoU_MeTrfase"/>
</dbReference>
<dbReference type="Gene3D" id="1.10.8.590">
    <property type="match status" value="1"/>
</dbReference>
<evidence type="ECO:0000259" key="5">
    <source>
        <dbReference type="Pfam" id="PF00588"/>
    </source>
</evidence>
<name>A0A1Y2K5U8_9PROT</name>
<evidence type="ECO:0000256" key="1">
    <source>
        <dbReference type="ARBA" id="ARBA00007228"/>
    </source>
</evidence>
<organism evidence="6 7">
    <name type="scientific">Magnetofaba australis IT-1</name>
    <dbReference type="NCBI Taxonomy" id="1434232"/>
    <lineage>
        <taxon>Bacteria</taxon>
        <taxon>Pseudomonadati</taxon>
        <taxon>Pseudomonadota</taxon>
        <taxon>Magnetococcia</taxon>
        <taxon>Magnetococcales</taxon>
        <taxon>Magnetococcaceae</taxon>
        <taxon>Magnetofaba</taxon>
    </lineage>
</organism>
<evidence type="ECO:0000256" key="4">
    <source>
        <dbReference type="ARBA" id="ARBA00022691"/>
    </source>
</evidence>
<evidence type="ECO:0000313" key="6">
    <source>
        <dbReference type="EMBL" id="OSM04394.1"/>
    </source>
</evidence>
<feature type="domain" description="tRNA/rRNA methyltransferase SpoU type" evidence="5">
    <location>
        <begin position="4"/>
        <end position="160"/>
    </location>
</feature>
<dbReference type="CDD" id="cd18093">
    <property type="entry name" value="SpoU-like_TrmJ"/>
    <property type="match status" value="1"/>
</dbReference>
<gene>
    <name evidence="6" type="ORF">MAIT1_04300</name>
</gene>
<evidence type="ECO:0000256" key="2">
    <source>
        <dbReference type="ARBA" id="ARBA00022603"/>
    </source>
</evidence>
<dbReference type="GO" id="GO:0008173">
    <property type="term" value="F:RNA methyltransferase activity"/>
    <property type="evidence" value="ECO:0007669"/>
    <property type="project" value="InterPro"/>
</dbReference>
<dbReference type="PANTHER" id="PTHR42786:SF2">
    <property type="entry name" value="TRNA (CYTIDINE_URIDINE-2'-O-)-METHYLTRANSFERASE TRMJ"/>
    <property type="match status" value="1"/>
</dbReference>
<reference evidence="6 7" key="1">
    <citation type="journal article" date="2016" name="BMC Genomics">
        <title>Combined genomic and structural analyses of a cultured magnetotactic bacterium reveals its niche adaptation to a dynamic environment.</title>
        <authorList>
            <person name="Araujo A.C."/>
            <person name="Morillo V."/>
            <person name="Cypriano J."/>
            <person name="Teixeira L.C."/>
            <person name="Leao P."/>
            <person name="Lyra S."/>
            <person name="Almeida L.G."/>
            <person name="Bazylinski D.A."/>
            <person name="Vasconcellos A.T."/>
            <person name="Abreu F."/>
            <person name="Lins U."/>
        </authorList>
    </citation>
    <scope>NUCLEOTIDE SEQUENCE [LARGE SCALE GENOMIC DNA]</scope>
    <source>
        <strain evidence="6 7">IT-1</strain>
    </source>
</reference>
<keyword evidence="2 6" id="KW-0489">Methyltransferase</keyword>